<dbReference type="Pfam" id="PF00126">
    <property type="entry name" value="HTH_1"/>
    <property type="match status" value="1"/>
</dbReference>
<dbReference type="Pfam" id="PF03466">
    <property type="entry name" value="LysR_substrate"/>
    <property type="match status" value="1"/>
</dbReference>
<dbReference type="PRINTS" id="PR00039">
    <property type="entry name" value="HTHLYSR"/>
</dbReference>
<dbReference type="Gene3D" id="3.40.190.10">
    <property type="entry name" value="Periplasmic binding protein-like II"/>
    <property type="match status" value="2"/>
</dbReference>
<dbReference type="PROSITE" id="PS50931">
    <property type="entry name" value="HTH_LYSR"/>
    <property type="match status" value="1"/>
</dbReference>
<dbReference type="FunFam" id="1.10.10.10:FF:000038">
    <property type="entry name" value="Glycine cleavage system transcriptional activator"/>
    <property type="match status" value="1"/>
</dbReference>
<evidence type="ECO:0000256" key="3">
    <source>
        <dbReference type="ARBA" id="ARBA00023125"/>
    </source>
</evidence>
<dbReference type="PANTHER" id="PTHR30537:SF26">
    <property type="entry name" value="GLYCINE CLEAVAGE SYSTEM TRANSCRIPTIONAL ACTIVATOR"/>
    <property type="match status" value="1"/>
</dbReference>
<dbReference type="RefSeq" id="WP_226755170.1">
    <property type="nucleotide sequence ID" value="NZ_JAJATW010000023.1"/>
</dbReference>
<dbReference type="InterPro" id="IPR005119">
    <property type="entry name" value="LysR_subst-bd"/>
</dbReference>
<dbReference type="SUPFAM" id="SSF53850">
    <property type="entry name" value="Periplasmic binding protein-like II"/>
    <property type="match status" value="1"/>
</dbReference>
<dbReference type="Proteomes" id="UP001139095">
    <property type="component" value="Unassembled WGS sequence"/>
</dbReference>
<keyword evidence="7" id="KW-1185">Reference proteome</keyword>
<dbReference type="InterPro" id="IPR036388">
    <property type="entry name" value="WH-like_DNA-bd_sf"/>
</dbReference>
<protein>
    <submittedName>
        <fullName evidence="6">LysR family transcriptional regulator</fullName>
    </submittedName>
</protein>
<evidence type="ECO:0000256" key="4">
    <source>
        <dbReference type="ARBA" id="ARBA00023163"/>
    </source>
</evidence>
<keyword evidence="3" id="KW-0238">DNA-binding</keyword>
<dbReference type="EMBL" id="JAJATW010000023">
    <property type="protein sequence ID" value="MCB5162823.1"/>
    <property type="molecule type" value="Genomic_DNA"/>
</dbReference>
<dbReference type="Gene3D" id="1.10.10.10">
    <property type="entry name" value="Winged helix-like DNA-binding domain superfamily/Winged helix DNA-binding domain"/>
    <property type="match status" value="1"/>
</dbReference>
<evidence type="ECO:0000313" key="7">
    <source>
        <dbReference type="Proteomes" id="UP001139095"/>
    </source>
</evidence>
<organism evidence="6 7">
    <name type="scientific">Marinomonas algarum</name>
    <dbReference type="NCBI Taxonomy" id="2883105"/>
    <lineage>
        <taxon>Bacteria</taxon>
        <taxon>Pseudomonadati</taxon>
        <taxon>Pseudomonadota</taxon>
        <taxon>Gammaproteobacteria</taxon>
        <taxon>Oceanospirillales</taxon>
        <taxon>Oceanospirillaceae</taxon>
        <taxon>Marinomonas</taxon>
    </lineage>
</organism>
<proteinExistence type="inferred from homology"/>
<evidence type="ECO:0000256" key="2">
    <source>
        <dbReference type="ARBA" id="ARBA00023015"/>
    </source>
</evidence>
<accession>A0A9X1LFB9</accession>
<sequence length="313" mass="36597">MLPPLKALPVFEAVARLNSFSLAANELNVSQSAVSHQIRILENHLGESLFQRQGRRLELTREGRQYLDSISHSLSQIEEATNRMKGLQKTQIRLAVYSSFAVYWLIPRLPELQYLHPDLELSIEMTHGKPDLSDRTADFFITTEREKRGFVFEHFYREELFPVCSARYLETIKAKLGVNTEYDLTRLLTDRPELLAQFPLITSYSIYERHTEDWRNWFDNLGLAMPSQVQFHRFSHLMLAYEAAKHSLGIALVNDYMMSEKNEESPLFKFPNSAFKTKVNFYLAFKESRRHEDAIMRLHRWLGKEAQILPKAP</sequence>
<comment type="similarity">
    <text evidence="1">Belongs to the LysR transcriptional regulatory family.</text>
</comment>
<comment type="caution">
    <text evidence="6">The sequence shown here is derived from an EMBL/GenBank/DDBJ whole genome shotgun (WGS) entry which is preliminary data.</text>
</comment>
<dbReference type="PANTHER" id="PTHR30537">
    <property type="entry name" value="HTH-TYPE TRANSCRIPTIONAL REGULATOR"/>
    <property type="match status" value="1"/>
</dbReference>
<keyword evidence="4" id="KW-0804">Transcription</keyword>
<feature type="domain" description="HTH lysR-type" evidence="5">
    <location>
        <begin position="3"/>
        <end position="60"/>
    </location>
</feature>
<dbReference type="InterPro" id="IPR058163">
    <property type="entry name" value="LysR-type_TF_proteobact-type"/>
</dbReference>
<evidence type="ECO:0000256" key="1">
    <source>
        <dbReference type="ARBA" id="ARBA00009437"/>
    </source>
</evidence>
<dbReference type="InterPro" id="IPR000847">
    <property type="entry name" value="LysR_HTH_N"/>
</dbReference>
<reference evidence="6" key="1">
    <citation type="submission" date="2021-10" db="EMBL/GenBank/DDBJ databases">
        <title>Marinomonas pontica sp. nov., isolated from the Black Sea.</title>
        <authorList>
            <person name="Zhao L.-H."/>
            <person name="Xue J.-H."/>
        </authorList>
    </citation>
    <scope>NUCLEOTIDE SEQUENCE</scope>
    <source>
        <strain evidence="6">E8</strain>
    </source>
</reference>
<dbReference type="GO" id="GO:0043565">
    <property type="term" value="F:sequence-specific DNA binding"/>
    <property type="evidence" value="ECO:0007669"/>
    <property type="project" value="TreeGrafter"/>
</dbReference>
<name>A0A9X1LFB9_9GAMM</name>
<evidence type="ECO:0000313" key="6">
    <source>
        <dbReference type="EMBL" id="MCB5162823.1"/>
    </source>
</evidence>
<gene>
    <name evidence="6" type="ORF">LG368_13055</name>
</gene>
<dbReference type="GO" id="GO:0006351">
    <property type="term" value="P:DNA-templated transcription"/>
    <property type="evidence" value="ECO:0007669"/>
    <property type="project" value="TreeGrafter"/>
</dbReference>
<evidence type="ECO:0000259" key="5">
    <source>
        <dbReference type="PROSITE" id="PS50931"/>
    </source>
</evidence>
<dbReference type="InterPro" id="IPR036390">
    <property type="entry name" value="WH_DNA-bd_sf"/>
</dbReference>
<dbReference type="AlphaFoldDB" id="A0A9X1LFB9"/>
<keyword evidence="2" id="KW-0805">Transcription regulation</keyword>
<dbReference type="GO" id="GO:0003700">
    <property type="term" value="F:DNA-binding transcription factor activity"/>
    <property type="evidence" value="ECO:0007669"/>
    <property type="project" value="InterPro"/>
</dbReference>
<dbReference type="SUPFAM" id="SSF46785">
    <property type="entry name" value="Winged helix' DNA-binding domain"/>
    <property type="match status" value="1"/>
</dbReference>